<feature type="transmembrane region" description="Helical" evidence="2">
    <location>
        <begin position="123"/>
        <end position="144"/>
    </location>
</feature>
<keyword evidence="2" id="KW-1133">Transmembrane helix</keyword>
<protein>
    <submittedName>
        <fullName evidence="3">Uncharacterized protein</fullName>
    </submittedName>
</protein>
<organism evidence="3 4">
    <name type="scientific">Mycena rosella</name>
    <name type="common">Pink bonnet</name>
    <name type="synonym">Agaricus rosellus</name>
    <dbReference type="NCBI Taxonomy" id="1033263"/>
    <lineage>
        <taxon>Eukaryota</taxon>
        <taxon>Fungi</taxon>
        <taxon>Dikarya</taxon>
        <taxon>Basidiomycota</taxon>
        <taxon>Agaricomycotina</taxon>
        <taxon>Agaricomycetes</taxon>
        <taxon>Agaricomycetidae</taxon>
        <taxon>Agaricales</taxon>
        <taxon>Marasmiineae</taxon>
        <taxon>Mycenaceae</taxon>
        <taxon>Mycena</taxon>
    </lineage>
</organism>
<feature type="compositionally biased region" description="Basic and acidic residues" evidence="1">
    <location>
        <begin position="1"/>
        <end position="10"/>
    </location>
</feature>
<evidence type="ECO:0000313" key="3">
    <source>
        <dbReference type="EMBL" id="KAJ7708854.1"/>
    </source>
</evidence>
<comment type="caution">
    <text evidence="3">The sequence shown here is derived from an EMBL/GenBank/DDBJ whole genome shotgun (WGS) entry which is preliminary data.</text>
</comment>
<dbReference type="Proteomes" id="UP001221757">
    <property type="component" value="Unassembled WGS sequence"/>
</dbReference>
<evidence type="ECO:0000256" key="2">
    <source>
        <dbReference type="SAM" id="Phobius"/>
    </source>
</evidence>
<reference evidence="3" key="1">
    <citation type="submission" date="2023-03" db="EMBL/GenBank/DDBJ databases">
        <title>Massive genome expansion in bonnet fungi (Mycena s.s.) driven by repeated elements and novel gene families across ecological guilds.</title>
        <authorList>
            <consortium name="Lawrence Berkeley National Laboratory"/>
            <person name="Harder C.B."/>
            <person name="Miyauchi S."/>
            <person name="Viragh M."/>
            <person name="Kuo A."/>
            <person name="Thoen E."/>
            <person name="Andreopoulos B."/>
            <person name="Lu D."/>
            <person name="Skrede I."/>
            <person name="Drula E."/>
            <person name="Henrissat B."/>
            <person name="Morin E."/>
            <person name="Kohler A."/>
            <person name="Barry K."/>
            <person name="LaButti K."/>
            <person name="Morin E."/>
            <person name="Salamov A."/>
            <person name="Lipzen A."/>
            <person name="Mereny Z."/>
            <person name="Hegedus B."/>
            <person name="Baldrian P."/>
            <person name="Stursova M."/>
            <person name="Weitz H."/>
            <person name="Taylor A."/>
            <person name="Grigoriev I.V."/>
            <person name="Nagy L.G."/>
            <person name="Martin F."/>
            <person name="Kauserud H."/>
        </authorList>
    </citation>
    <scope>NUCLEOTIDE SEQUENCE</scope>
    <source>
        <strain evidence="3">CBHHK067</strain>
    </source>
</reference>
<feature type="region of interest" description="Disordered" evidence="1">
    <location>
        <begin position="1"/>
        <end position="27"/>
    </location>
</feature>
<name>A0AAD7GZM5_MYCRO</name>
<dbReference type="EMBL" id="JARKIE010000003">
    <property type="protein sequence ID" value="KAJ7708854.1"/>
    <property type="molecule type" value="Genomic_DNA"/>
</dbReference>
<feature type="region of interest" description="Disordered" evidence="1">
    <location>
        <begin position="249"/>
        <end position="331"/>
    </location>
</feature>
<proteinExistence type="predicted"/>
<sequence length="768" mass="84189">MAQPLFDDHPLQQYLRGEPPELMPGSSPEFIEDLDEFETEPEEEPEWRPLLLVRMLEILQSIFVPPPQSSQFAERFKYDVISSSLLASSLPVPHTHRRSVSPSLPGKLTLDAPPNPRHEPVDVWLLSPIFVLAAFFLATGYYLFSIVSIGGATVYWYNHSENSKPDMSSTMGALNELIAANALWDSVVQDTVAVLEKEEESPPSPVSAIRLSLHSSLHTTQTQCDNVRHIFSALTAPLELAQLAEMYAPPSPRHSFPPSSPEPTSLESKRTTWNGSYTSLSGSPTTHVVKNREKRRSDLSSLLNVSSFRSHSAPNTPPPQPSQPTLAEVQEEGPQHFGAAALDLHRRRRVSGIETLRLHATPPRTPLTGSSTISHASRFTTMQTMRHPLALSSLYHALDGALASKRYACSHLLALRFGDQEDEGYWEDVRSVMALLTTTFADAAARLTEALEDAERRDEEFNKSEPIRMGNISAEDSPAMDSARAMGGRTAASMMTSFAPVPTHLTRFAAHVDAISSALDDAREHLAECVAALRDNAPAPEPILRRRRSRTFSLSAPPQPAEPPALQAYERLRRELGLALRECERGRDRLLDIVAPPAPRADLAESEEDVPSLGHDASDECESDKPDSASPLDEEQHNPAVVLAPGDGLLDAGAVDDATAHLLLGASAGHLPLPGAEQVFESDAEVGLFTRERSKLSREERIQLAKARRGSGLGVSPVISVPVESVEREKWGPGGEVVQELKDVIWKVGERRRKMTDGQLHSVDPDLS</sequence>
<dbReference type="AlphaFoldDB" id="A0AAD7GZM5"/>
<accession>A0AAD7GZM5</accession>
<feature type="compositionally biased region" description="Low complexity" evidence="1">
    <location>
        <begin position="253"/>
        <end position="266"/>
    </location>
</feature>
<feature type="compositionally biased region" description="Polar residues" evidence="1">
    <location>
        <begin position="271"/>
        <end position="288"/>
    </location>
</feature>
<evidence type="ECO:0000313" key="4">
    <source>
        <dbReference type="Proteomes" id="UP001221757"/>
    </source>
</evidence>
<keyword evidence="4" id="KW-1185">Reference proteome</keyword>
<keyword evidence="2" id="KW-0812">Transmembrane</keyword>
<feature type="region of interest" description="Disordered" evidence="1">
    <location>
        <begin position="600"/>
        <end position="635"/>
    </location>
</feature>
<feature type="compositionally biased region" description="Polar residues" evidence="1">
    <location>
        <begin position="299"/>
        <end position="313"/>
    </location>
</feature>
<evidence type="ECO:0000256" key="1">
    <source>
        <dbReference type="SAM" id="MobiDB-lite"/>
    </source>
</evidence>
<gene>
    <name evidence="3" type="ORF">B0H17DRAFT_367138</name>
</gene>
<keyword evidence="2" id="KW-0472">Membrane</keyword>